<evidence type="ECO:0000313" key="1">
    <source>
        <dbReference type="EMBL" id="OMJ71398.1"/>
    </source>
</evidence>
<dbReference type="OrthoDB" id="10027872at2759"/>
<proteinExistence type="predicted"/>
<comment type="caution">
    <text evidence="1">The sequence shown here is derived from an EMBL/GenBank/DDBJ whole genome shotgun (WGS) entry which is preliminary data.</text>
</comment>
<protein>
    <submittedName>
        <fullName evidence="1">Uncharacterized protein</fullName>
    </submittedName>
</protein>
<dbReference type="AlphaFoldDB" id="A0A1R2B3N9"/>
<dbReference type="EMBL" id="MPUH01000993">
    <property type="protein sequence ID" value="OMJ71398.1"/>
    <property type="molecule type" value="Genomic_DNA"/>
</dbReference>
<dbReference type="Gene3D" id="2.120.10.80">
    <property type="entry name" value="Kelch-type beta propeller"/>
    <property type="match status" value="1"/>
</dbReference>
<dbReference type="InterPro" id="IPR015915">
    <property type="entry name" value="Kelch-typ_b-propeller"/>
</dbReference>
<keyword evidence="2" id="KW-1185">Reference proteome</keyword>
<organism evidence="1 2">
    <name type="scientific">Stentor coeruleus</name>
    <dbReference type="NCBI Taxonomy" id="5963"/>
    <lineage>
        <taxon>Eukaryota</taxon>
        <taxon>Sar</taxon>
        <taxon>Alveolata</taxon>
        <taxon>Ciliophora</taxon>
        <taxon>Postciliodesmatophora</taxon>
        <taxon>Heterotrichea</taxon>
        <taxon>Heterotrichida</taxon>
        <taxon>Stentoridae</taxon>
        <taxon>Stentor</taxon>
    </lineage>
</organism>
<reference evidence="1 2" key="1">
    <citation type="submission" date="2016-11" db="EMBL/GenBank/DDBJ databases">
        <title>The macronuclear genome of Stentor coeruleus: a giant cell with tiny introns.</title>
        <authorList>
            <person name="Slabodnick M."/>
            <person name="Ruby J.G."/>
            <person name="Reiff S.B."/>
            <person name="Swart E.C."/>
            <person name="Gosai S."/>
            <person name="Prabakaran S."/>
            <person name="Witkowska E."/>
            <person name="Larue G.E."/>
            <person name="Fisher S."/>
            <person name="Freeman R.M."/>
            <person name="Gunawardena J."/>
            <person name="Chu W."/>
            <person name="Stover N.A."/>
            <person name="Gregory B.D."/>
            <person name="Nowacki M."/>
            <person name="Derisi J."/>
            <person name="Roy S.W."/>
            <person name="Marshall W.F."/>
            <person name="Sood P."/>
        </authorList>
    </citation>
    <scope>NUCLEOTIDE SEQUENCE [LARGE SCALE GENOMIC DNA]</scope>
    <source>
        <strain evidence="1">WM001</strain>
    </source>
</reference>
<accession>A0A1R2B3N9</accession>
<sequence length="495" mass="57258">MEISLCQFESCKLDPEYLCKGFEHSNYFCTEHLEVHCGEGNDHNISKNFIDLVESDRVILINKCKISLRSLKEMKTNISKKLNESIEKLMKQSINDFEFIRKKELLISEVINFLKLKNKLILRAMQSKEEKFIMKYISTPDKLTKKISEKEAQIICKLDFEQRETNLKAQIEKFQEDFQEKLILLDEKHKESIADETKKFQLTIEEINNSMLDNIAQLKNRLTYLEENTGYIQDDDKESQYFYFFNQDSKRLNTINLASDKDTFYDYDIPDLMGYSGGFCMVSPELFFVNSGYVGGAYITGNTYIFNLEQKSAEKKESLKIRGFNGVCSFLNDCIYSFAGYNLSALLTESVKFDLNAGKWQNIQDLPLATHCNSSVVFGNKIIIIGYNIASAYIYSVQENSYSSVGVFQASCYKMIFKVRNKVYVLENNKLHENTCPGLGQFSYIATSIGVGERLTCIPTTYKKEVYFMVRNNNSIFKINLQTKSVTVFRNTNFN</sequence>
<dbReference type="Proteomes" id="UP000187209">
    <property type="component" value="Unassembled WGS sequence"/>
</dbReference>
<dbReference type="SUPFAM" id="SSF117281">
    <property type="entry name" value="Kelch motif"/>
    <property type="match status" value="1"/>
</dbReference>
<gene>
    <name evidence="1" type="ORF">SteCoe_30389</name>
</gene>
<evidence type="ECO:0000313" key="2">
    <source>
        <dbReference type="Proteomes" id="UP000187209"/>
    </source>
</evidence>
<name>A0A1R2B3N9_9CILI</name>